<dbReference type="RefSeq" id="WP_159444763.1">
    <property type="nucleotide sequence ID" value="NZ_FMAC01000001.1"/>
</dbReference>
<organism evidence="2 3">
    <name type="scientific">Rhizobium hainanense</name>
    <dbReference type="NCBI Taxonomy" id="52131"/>
    <lineage>
        <taxon>Bacteria</taxon>
        <taxon>Pseudomonadati</taxon>
        <taxon>Pseudomonadota</taxon>
        <taxon>Alphaproteobacteria</taxon>
        <taxon>Hyphomicrobiales</taxon>
        <taxon>Rhizobiaceae</taxon>
        <taxon>Rhizobium/Agrobacterium group</taxon>
        <taxon>Rhizobium</taxon>
    </lineage>
</organism>
<evidence type="ECO:0000313" key="3">
    <source>
        <dbReference type="Proteomes" id="UP000186228"/>
    </source>
</evidence>
<name>A0A1C3U5C1_9HYPH</name>
<dbReference type="OrthoDB" id="9813122at2"/>
<evidence type="ECO:0000313" key="2">
    <source>
        <dbReference type="EMBL" id="SCB10632.1"/>
    </source>
</evidence>
<dbReference type="AlphaFoldDB" id="A0A1C3U5C1"/>
<proteinExistence type="predicted"/>
<gene>
    <name evidence="2" type="ORF">GA0061100_101724</name>
</gene>
<evidence type="ECO:0000256" key="1">
    <source>
        <dbReference type="SAM" id="MobiDB-lite"/>
    </source>
</evidence>
<reference evidence="3" key="1">
    <citation type="submission" date="2016-08" db="EMBL/GenBank/DDBJ databases">
        <authorList>
            <person name="Varghese N."/>
            <person name="Submissions Spin"/>
        </authorList>
    </citation>
    <scope>NUCLEOTIDE SEQUENCE [LARGE SCALE GENOMIC DNA]</scope>
    <source>
        <strain evidence="3">CCBAU 57015</strain>
    </source>
</reference>
<dbReference type="EMBL" id="FMAC01000001">
    <property type="protein sequence ID" value="SCB10632.1"/>
    <property type="molecule type" value="Genomic_DNA"/>
</dbReference>
<feature type="region of interest" description="Disordered" evidence="1">
    <location>
        <begin position="1"/>
        <end position="21"/>
    </location>
</feature>
<sequence length="46" mass="4932">MKKQAMAETAEKPLAESGWLPSVLRTTRPVGLDATPAADAYMQVAE</sequence>
<protein>
    <submittedName>
        <fullName evidence="2">Chromosome partitioning protein, ParB family</fullName>
    </submittedName>
</protein>
<keyword evidence="3" id="KW-1185">Reference proteome</keyword>
<dbReference type="Proteomes" id="UP000186228">
    <property type="component" value="Unassembled WGS sequence"/>
</dbReference>
<dbReference type="STRING" id="52131.GA0061100_101724"/>
<accession>A0A1C3U5C1</accession>